<sequence>MITNEMIEVHLQPVQEKFIRISLLQNFFVKEGDNLVRRFRKIGEIQGNTIGGSINIDANSTVRRTCSIEMVVTDSSFLVSETSKVWIDKWFRVELGVRSLKTDNIVWFNKGIYAINNPSVKFNSSTKTLHIEGLDLMCTIDGTLGGELGAITKIPANVGIPGVLETAIWRLGKISKTQTYIEQNTSPLPYDIEKTPTDTVYSILEEIRDLFMDWEIFFDETGRFIYQKIKNKYVLNPLPNYENDIIAFNFLEEHDLVNDYNLNYDFQNVKNKIIIWGKQLDNGIQIHHELINNNSDSPFNINKLGEVPKTIVDDNIFTVDQAEQRARYEFYKHNNLCEQVSISMLPLYFLDVNKLIEFNRPEINLNDKYLIDSIHIPLEVDGIMNLTAHRVYPTVRKE</sequence>
<reference evidence="2 3" key="1">
    <citation type="submission" date="2019-09" db="EMBL/GenBank/DDBJ databases">
        <title>In-depth cultivation of the pig gut microbiome towards novel bacterial diversity and tailored functional studies.</title>
        <authorList>
            <person name="Wylensek D."/>
            <person name="Hitch T.C.A."/>
            <person name="Clavel T."/>
        </authorList>
    </citation>
    <scope>NUCLEOTIDE SEQUENCE [LARGE SCALE GENOMIC DNA]</scope>
    <source>
        <strain evidence="2 3">WCA3-693-APC-4?</strain>
    </source>
</reference>
<name>A0A6N7XZK8_9FIRM</name>
<organism evidence="2 3">
    <name type="scientific">Tissierella pigra</name>
    <dbReference type="NCBI Taxonomy" id="2607614"/>
    <lineage>
        <taxon>Bacteria</taxon>
        <taxon>Bacillati</taxon>
        <taxon>Bacillota</taxon>
        <taxon>Tissierellia</taxon>
        <taxon>Tissierellales</taxon>
        <taxon>Tissierellaceae</taxon>
        <taxon>Tissierella</taxon>
    </lineage>
</organism>
<evidence type="ECO:0000313" key="3">
    <source>
        <dbReference type="Proteomes" id="UP000469523"/>
    </source>
</evidence>
<evidence type="ECO:0000259" key="1">
    <source>
        <dbReference type="Pfam" id="PF16467"/>
    </source>
</evidence>
<evidence type="ECO:0000313" key="2">
    <source>
        <dbReference type="EMBL" id="MSU01925.1"/>
    </source>
</evidence>
<feature type="domain" description="DUF5048" evidence="1">
    <location>
        <begin position="296"/>
        <end position="393"/>
    </location>
</feature>
<dbReference type="EMBL" id="VUNQ01000021">
    <property type="protein sequence ID" value="MSU01925.1"/>
    <property type="molecule type" value="Genomic_DNA"/>
</dbReference>
<keyword evidence="3" id="KW-1185">Reference proteome</keyword>
<dbReference type="RefSeq" id="WP_154440448.1">
    <property type="nucleotide sequence ID" value="NZ_VUNQ01000021.1"/>
</dbReference>
<dbReference type="AlphaFoldDB" id="A0A6N7XZK8"/>
<comment type="caution">
    <text evidence="2">The sequence shown here is derived from an EMBL/GenBank/DDBJ whole genome shotgun (WGS) entry which is preliminary data.</text>
</comment>
<proteinExistence type="predicted"/>
<dbReference type="Proteomes" id="UP000469523">
    <property type="component" value="Unassembled WGS sequence"/>
</dbReference>
<gene>
    <name evidence="2" type="ORF">FYJ83_10635</name>
</gene>
<protein>
    <submittedName>
        <fullName evidence="2">DUF5048 domain-containing protein</fullName>
    </submittedName>
</protein>
<accession>A0A6N7XZK8</accession>
<dbReference type="Pfam" id="PF16467">
    <property type="entry name" value="DUF5048"/>
    <property type="match status" value="1"/>
</dbReference>
<dbReference type="InterPro" id="IPR032489">
    <property type="entry name" value="DUF5048"/>
</dbReference>